<dbReference type="Gene3D" id="1.10.132.50">
    <property type="entry name" value="ATP synthase (C/AC39) subunit, domain 3"/>
    <property type="match status" value="3"/>
</dbReference>
<evidence type="ECO:0000256" key="1">
    <source>
        <dbReference type="ARBA" id="ARBA00022448"/>
    </source>
</evidence>
<dbReference type="InterPro" id="IPR050873">
    <property type="entry name" value="V-ATPase_V0D/AC39_subunit"/>
</dbReference>
<dbReference type="RefSeq" id="WP_158364928.1">
    <property type="nucleotide sequence ID" value="NZ_JAOQKC010000023.1"/>
</dbReference>
<gene>
    <name evidence="3" type="ORF">OCV63_14200</name>
</gene>
<evidence type="ECO:0000256" key="2">
    <source>
        <dbReference type="ARBA" id="ARBA00023065"/>
    </source>
</evidence>
<accession>A0ABT2S0E9</accession>
<dbReference type="SUPFAM" id="SSF103486">
    <property type="entry name" value="V-type ATP synthase subunit C"/>
    <property type="match status" value="1"/>
</dbReference>
<reference evidence="3 4" key="1">
    <citation type="journal article" date="2021" name="ISME Commun">
        <title>Automated analysis of genomic sequences facilitates high-throughput and comprehensive description of bacteria.</title>
        <authorList>
            <person name="Hitch T.C.A."/>
        </authorList>
    </citation>
    <scope>NUCLEOTIDE SEQUENCE [LARGE SCALE GENOMIC DNA]</scope>
    <source>
        <strain evidence="3 4">Sanger_04</strain>
    </source>
</reference>
<evidence type="ECO:0000313" key="4">
    <source>
        <dbReference type="Proteomes" id="UP001652461"/>
    </source>
</evidence>
<dbReference type="PANTHER" id="PTHR38682">
    <property type="entry name" value="V-TYPE ATP SYNTHASE SUBUNIT C"/>
    <property type="match status" value="1"/>
</dbReference>
<dbReference type="InterPro" id="IPR044911">
    <property type="entry name" value="V-type_ATPase_csu/dsu_dom_3"/>
</dbReference>
<dbReference type="InterPro" id="IPR036079">
    <property type="entry name" value="ATPase_csu/dsu_sf"/>
</dbReference>
<name>A0ABT2S0E9_9FIRM</name>
<dbReference type="PANTHER" id="PTHR38682:SF1">
    <property type="entry name" value="V-TYPE ATP SYNTHASE SUBUNIT C"/>
    <property type="match status" value="1"/>
</dbReference>
<dbReference type="EMBL" id="JAOQKC010000023">
    <property type="protein sequence ID" value="MCU6698031.1"/>
    <property type="molecule type" value="Genomic_DNA"/>
</dbReference>
<dbReference type="InterPro" id="IPR002843">
    <property type="entry name" value="ATPase_V0-cplx_csu/dsu"/>
</dbReference>
<organism evidence="3 4">
    <name type="scientific">Laedolimicola ammoniilytica</name>
    <dbReference type="NCBI Taxonomy" id="2981771"/>
    <lineage>
        <taxon>Bacteria</taxon>
        <taxon>Bacillati</taxon>
        <taxon>Bacillota</taxon>
        <taxon>Clostridia</taxon>
        <taxon>Lachnospirales</taxon>
        <taxon>Lachnospiraceae</taxon>
        <taxon>Laedolimicola</taxon>
    </lineage>
</organism>
<sequence>MGELMKYSAVATKIRAMDSRLLTHSDFEKLAAMESVPQAVAYLKKIPAYGALFKGYDETELHRGQIEKLLVGTLYYDFSKIYRFCDKDQKKILKLYFCKFEIAIIKRAFRRVFNHGDRTAEEKELRGMIQRYTDVPLDRLAEAETVPEILEALKGTDYYKVLEKLDHAENMGLFDYEMTLDLYYFSTIWKQNSKLTKGKTQVLLTRSLGSQIDLLNMMWIYRTKKYYQMSEASTYALLIPVTYKLHDSDIRAMVSAADNRALEEAIQKTYYGRRFLKLDSQELETVYDRFLRKIYTEEKRANPYSLAVITGYLYDKEQELDRLTTVLEGVRYGLPAAETMKYVERSKAES</sequence>
<dbReference type="Pfam" id="PF01992">
    <property type="entry name" value="vATP-synt_AC39"/>
    <property type="match status" value="1"/>
</dbReference>
<comment type="caution">
    <text evidence="3">The sequence shown here is derived from an EMBL/GenBank/DDBJ whole genome shotgun (WGS) entry which is preliminary data.</text>
</comment>
<dbReference type="Proteomes" id="UP001652461">
    <property type="component" value="Unassembled WGS sequence"/>
</dbReference>
<keyword evidence="4" id="KW-1185">Reference proteome</keyword>
<keyword evidence="2" id="KW-0406">Ion transport</keyword>
<evidence type="ECO:0000313" key="3">
    <source>
        <dbReference type="EMBL" id="MCU6698031.1"/>
    </source>
</evidence>
<keyword evidence="1" id="KW-0813">Transport</keyword>
<proteinExistence type="predicted"/>
<protein>
    <submittedName>
        <fullName evidence="3">V-type ATPase subunit</fullName>
    </submittedName>
</protein>